<organism evidence="7">
    <name type="scientific">Cuerna arida</name>
    <dbReference type="NCBI Taxonomy" id="1464854"/>
    <lineage>
        <taxon>Eukaryota</taxon>
        <taxon>Metazoa</taxon>
        <taxon>Ecdysozoa</taxon>
        <taxon>Arthropoda</taxon>
        <taxon>Hexapoda</taxon>
        <taxon>Insecta</taxon>
        <taxon>Pterygota</taxon>
        <taxon>Neoptera</taxon>
        <taxon>Paraneoptera</taxon>
        <taxon>Hemiptera</taxon>
        <taxon>Auchenorrhyncha</taxon>
        <taxon>Membracoidea</taxon>
        <taxon>Cicadellidae</taxon>
        <taxon>Cicadellinae</taxon>
        <taxon>Proconiini</taxon>
        <taxon>Cuerna</taxon>
    </lineage>
</organism>
<evidence type="ECO:0000256" key="4">
    <source>
        <dbReference type="ARBA" id="ARBA00023136"/>
    </source>
</evidence>
<accession>A0A1B6GP49</accession>
<keyword evidence="4 5" id="KW-0472">Membrane</keyword>
<protein>
    <recommendedName>
        <fullName evidence="6">Major facilitator superfamily (MFS) profile domain-containing protein</fullName>
    </recommendedName>
</protein>
<dbReference type="AlphaFoldDB" id="A0A1B6GP49"/>
<feature type="transmembrane region" description="Helical" evidence="5">
    <location>
        <begin position="182"/>
        <end position="201"/>
    </location>
</feature>
<dbReference type="Gene3D" id="1.20.1250.20">
    <property type="entry name" value="MFS general substrate transporter like domains"/>
    <property type="match status" value="1"/>
</dbReference>
<evidence type="ECO:0000256" key="1">
    <source>
        <dbReference type="ARBA" id="ARBA00004141"/>
    </source>
</evidence>
<dbReference type="PANTHER" id="PTHR48021">
    <property type="match status" value="1"/>
</dbReference>
<dbReference type="GO" id="GO:0022857">
    <property type="term" value="F:transmembrane transporter activity"/>
    <property type="evidence" value="ECO:0007669"/>
    <property type="project" value="InterPro"/>
</dbReference>
<dbReference type="InterPro" id="IPR036259">
    <property type="entry name" value="MFS_trans_sf"/>
</dbReference>
<keyword evidence="2 5" id="KW-0812">Transmembrane</keyword>
<feature type="transmembrane region" description="Helical" evidence="5">
    <location>
        <begin position="281"/>
        <end position="301"/>
    </location>
</feature>
<gene>
    <name evidence="7" type="ORF">g.15048</name>
</gene>
<feature type="transmembrane region" description="Helical" evidence="5">
    <location>
        <begin position="117"/>
        <end position="141"/>
    </location>
</feature>
<feature type="domain" description="Major facilitator superfamily (MFS) profile" evidence="6">
    <location>
        <begin position="1"/>
        <end position="305"/>
    </location>
</feature>
<dbReference type="PROSITE" id="PS50850">
    <property type="entry name" value="MFS"/>
    <property type="match status" value="1"/>
</dbReference>
<evidence type="ECO:0000256" key="2">
    <source>
        <dbReference type="ARBA" id="ARBA00022692"/>
    </source>
</evidence>
<dbReference type="InterPro" id="IPR005828">
    <property type="entry name" value="MFS_sugar_transport-like"/>
</dbReference>
<reference evidence="7" key="1">
    <citation type="submission" date="2015-11" db="EMBL/GenBank/DDBJ databases">
        <title>De novo transcriptome assembly of four potential Pierce s Disease insect vectors from Arizona vineyards.</title>
        <authorList>
            <person name="Tassone E.E."/>
        </authorList>
    </citation>
    <scope>NUCLEOTIDE SEQUENCE</scope>
</reference>
<feature type="transmembrane region" description="Helical" evidence="5">
    <location>
        <begin position="7"/>
        <end position="27"/>
    </location>
</feature>
<feature type="transmembrane region" description="Helical" evidence="5">
    <location>
        <begin position="153"/>
        <end position="175"/>
    </location>
</feature>
<dbReference type="SUPFAM" id="SSF103473">
    <property type="entry name" value="MFS general substrate transporter"/>
    <property type="match status" value="1"/>
</dbReference>
<feature type="transmembrane region" description="Helical" evidence="5">
    <location>
        <begin position="249"/>
        <end position="269"/>
    </location>
</feature>
<dbReference type="PANTHER" id="PTHR48021:SF24">
    <property type="entry name" value="MAJOR FACILITATOR SUPERFAMILY (MFS) PROFILE DOMAIN-CONTAINING PROTEIN"/>
    <property type="match status" value="1"/>
</dbReference>
<dbReference type="GO" id="GO:0016020">
    <property type="term" value="C:membrane"/>
    <property type="evidence" value="ECO:0007669"/>
    <property type="project" value="UniProtKB-SubCell"/>
</dbReference>
<evidence type="ECO:0000313" key="7">
    <source>
        <dbReference type="EMBL" id="JAS64218.1"/>
    </source>
</evidence>
<dbReference type="Pfam" id="PF00083">
    <property type="entry name" value="Sugar_tr"/>
    <property type="match status" value="1"/>
</dbReference>
<evidence type="ECO:0000256" key="5">
    <source>
        <dbReference type="SAM" id="Phobius"/>
    </source>
</evidence>
<feature type="transmembrane region" description="Helical" evidence="5">
    <location>
        <begin position="213"/>
        <end position="237"/>
    </location>
</feature>
<evidence type="ECO:0000256" key="3">
    <source>
        <dbReference type="ARBA" id="ARBA00022989"/>
    </source>
</evidence>
<evidence type="ECO:0000259" key="6">
    <source>
        <dbReference type="PROSITE" id="PS50850"/>
    </source>
</evidence>
<sequence>MLVSNVTGLLLIYIMGALLHWRTVAWISLSYCLVPNLLMCLWVVESPIWLLSKNRLRDAEMSVFYLHRNNKEPDFVDQYIFEMTQELDSRQDQFDERASAISRLFHGLAKPTGYKPLIILTTVFALQQYCGTYITLFYAVSFFSDMGSNVDPFVGSIGLAVVRLVFSLFTTFLMGKFGRRPLCMVSGIGMAVSMFTSGYFTKEVAAGNLEPSIIPMVAMLIYMTLGVIGLITIPWTMTAELFSLDIRGMAQGLCISMANILMFSALKIYPFLTEALGGMYAVHWFFAVTSFVTVVFVFLFLPETHKKTLPQIQEYFRYNTIYILRRKDTD</sequence>
<comment type="subcellular location">
    <subcellularLocation>
        <location evidence="1">Membrane</location>
        <topology evidence="1">Multi-pass membrane protein</topology>
    </subcellularLocation>
</comment>
<dbReference type="InterPro" id="IPR020846">
    <property type="entry name" value="MFS_dom"/>
</dbReference>
<keyword evidence="3 5" id="KW-1133">Transmembrane helix</keyword>
<proteinExistence type="predicted"/>
<dbReference type="InterPro" id="IPR050549">
    <property type="entry name" value="MFS_Trehalose_Transporter"/>
</dbReference>
<feature type="transmembrane region" description="Helical" evidence="5">
    <location>
        <begin position="33"/>
        <end position="51"/>
    </location>
</feature>
<dbReference type="EMBL" id="GECZ01005551">
    <property type="protein sequence ID" value="JAS64218.1"/>
    <property type="molecule type" value="Transcribed_RNA"/>
</dbReference>
<name>A0A1B6GP49_9HEMI</name>